<reference evidence="2 4" key="5">
    <citation type="journal article" date="2002" name="Genome Biol.">
        <title>Heterochromatic sequences in a Drosophila whole-genome shotgun assembly.</title>
        <authorList>
            <person name="Hoskins R.A."/>
            <person name="Smith C.D."/>
            <person name="Carlson J.W."/>
            <person name="Carvalho A.B."/>
            <person name="Halpern A."/>
            <person name="Kaminker J.S."/>
            <person name="Kennedy C."/>
            <person name="Mungall C.J."/>
            <person name="Sullivan B.A."/>
            <person name="Sutton G.G."/>
            <person name="Yasuhara J.C."/>
            <person name="Wakimoto B.T."/>
            <person name="Myers E.W."/>
            <person name="Celniker S.E."/>
            <person name="Rubin G.M."/>
            <person name="Karpen G.H."/>
        </authorList>
    </citation>
    <scope>NUCLEOTIDE SEQUENCE [LARGE SCALE GENOMIC DNA]</scope>
    <source>
        <strain evidence="4">Berkeley</strain>
    </source>
</reference>
<reference evidence="2 4" key="8">
    <citation type="journal article" date="2007" name="Science">
        <title>The Release 5.1 annotation of Drosophila melanogaster heterochromatin.</title>
        <authorList>
            <person name="Smith C.D."/>
            <person name="Shu S."/>
            <person name="Mungall C.J."/>
            <person name="Karpen G.H."/>
        </authorList>
    </citation>
    <scope>NUCLEOTIDE SEQUENCE [LARGE SCALE GENOMIC DNA]</scope>
    <source>
        <strain evidence="4">Berkeley</strain>
    </source>
</reference>
<dbReference type="KEGG" id="dme:Dmel_CG45489"/>
<accession>H9ZYP9</accession>
<dbReference type="VEuPathDB" id="VectorBase:FBgn0267045"/>
<dbReference type="AlphaFoldDB" id="H9ZYP9"/>
<reference evidence="4" key="2">
    <citation type="journal article" date="2002" name="Genome Biol.">
        <title>Finishing a whole-genome shotgun: release 3 of the Drosophila melanogaster euchromatic genome sequence.</title>
        <authorList>
            <person name="Celniker S.E."/>
            <person name="Wheeler D.A."/>
            <person name="Kronmiller B."/>
            <person name="Carlson J.W."/>
            <person name="Halpern A."/>
            <person name="Patel S."/>
            <person name="Adams M."/>
            <person name="Champe M."/>
            <person name="Dugan S.P."/>
            <person name="Frise E."/>
            <person name="Hodgson A."/>
            <person name="George R.A."/>
            <person name="Hoskins R.A."/>
            <person name="Laverty T."/>
            <person name="Muzny D.M."/>
            <person name="Nelson C.R."/>
            <person name="Pacleb J.M."/>
            <person name="Park S."/>
            <person name="Pfeiffer B.D."/>
            <person name="Richards S."/>
            <person name="Sodergren E.J."/>
            <person name="Svirskas R."/>
            <person name="Tabor P.E."/>
            <person name="Wan K."/>
            <person name="Stapleton M."/>
            <person name="Sutton G.G."/>
            <person name="Venter C."/>
            <person name="Weinstock G."/>
            <person name="Scherer S.E."/>
            <person name="Myers E.W."/>
            <person name="Gibbs R.A."/>
            <person name="Rubin G.M."/>
        </authorList>
    </citation>
    <scope>NUCLEOTIDE SEQUENCE [LARGE SCALE GENOMIC DNA]</scope>
    <source>
        <strain evidence="4">Berkeley</strain>
    </source>
</reference>
<reference evidence="2" key="15">
    <citation type="submission" date="2024-06" db="EMBL/GenBank/DDBJ databases">
        <title>Drosophila melanogaster release 4 sequence.</title>
        <authorList>
            <consortium name="Berkeley Drosophila Genome Project"/>
            <person name="Celniker S."/>
            <person name="Carlson J."/>
            <person name="Wan K."/>
            <person name="Pfeiffer B."/>
            <person name="Frise E."/>
            <person name="George R."/>
            <person name="Hoskins R."/>
            <person name="Stapleton M."/>
            <person name="Pacleb J."/>
            <person name="Park S."/>
            <person name="Svirskas R."/>
            <person name="Smith E."/>
            <person name="Yu C."/>
            <person name="Rubin G."/>
        </authorList>
    </citation>
    <scope>NUCLEOTIDE SEQUENCE</scope>
</reference>
<dbReference type="OrthoDB" id="7870821at2759"/>
<name>H9ZYP9_DROME</name>
<gene>
    <name evidence="2" type="primary">Dmel\CG45489</name>
    <name evidence="2 3" type="ORF">CG45489</name>
    <name evidence="2" type="ORF">Dmel_CG45489</name>
</gene>
<reference evidence="2 4" key="9">
    <citation type="journal article" date="2007" name="Science">
        <title>Sequence finishing and mapping of Drosophila melanogaster heterochromatin.</title>
        <authorList>
            <person name="Hoskins R.A."/>
            <person name="Carlson J.W."/>
            <person name="Kennedy C."/>
            <person name="Acevedo D."/>
            <person name="Evans-Holm M."/>
            <person name="Frise E."/>
            <person name="Wan K.H."/>
            <person name="Park S."/>
            <person name="Mendez-Lago M."/>
            <person name="Rossi F."/>
            <person name="Villasante A."/>
            <person name="Dimitri P."/>
            <person name="Karpen G.H."/>
            <person name="Celniker S.E."/>
        </authorList>
    </citation>
    <scope>NUCLEOTIDE SEQUENCE [LARGE SCALE GENOMIC DNA]</scope>
    <source>
        <strain evidence="4">Berkeley</strain>
    </source>
</reference>
<dbReference type="RefSeq" id="NP_001285470.1">
    <property type="nucleotide sequence ID" value="NM_001298541.1"/>
</dbReference>
<dbReference type="EMBL" id="AE014298">
    <property type="protein sequence ID" value="AHN59940.1"/>
    <property type="molecule type" value="Genomic_DNA"/>
</dbReference>
<dbReference type="HOGENOM" id="CLU_2457120_0_0_1"/>
<evidence type="ECO:0000313" key="4">
    <source>
        <dbReference type="Proteomes" id="UP000000803"/>
    </source>
</evidence>
<dbReference type="EMBL" id="BT132718">
    <property type="protein sequence ID" value="AFH41856.1"/>
    <property type="molecule type" value="mRNA"/>
</dbReference>
<reference evidence="2" key="7">
    <citation type="submission" date="2006-08" db="EMBL/GenBank/DDBJ databases">
        <authorList>
            <person name="Celniker S."/>
            <person name="Carlson J."/>
            <person name="Wan K."/>
            <person name="Frise E."/>
            <person name="Hoskins R."/>
            <person name="Park S."/>
            <person name="Svirskas R."/>
            <person name="Rubin G."/>
        </authorList>
    </citation>
    <scope>NUCLEOTIDE SEQUENCE</scope>
</reference>
<organism evidence="1">
    <name type="scientific">Drosophila melanogaster</name>
    <name type="common">Fruit fly</name>
    <dbReference type="NCBI Taxonomy" id="7227"/>
    <lineage>
        <taxon>Eukaryota</taxon>
        <taxon>Metazoa</taxon>
        <taxon>Ecdysozoa</taxon>
        <taxon>Arthropoda</taxon>
        <taxon>Hexapoda</taxon>
        <taxon>Insecta</taxon>
        <taxon>Pterygota</taxon>
        <taxon>Neoptera</taxon>
        <taxon>Endopterygota</taxon>
        <taxon>Diptera</taxon>
        <taxon>Brachycera</taxon>
        <taxon>Muscomorpha</taxon>
        <taxon>Ephydroidea</taxon>
        <taxon>Drosophilidae</taxon>
        <taxon>Drosophila</taxon>
        <taxon>Sophophora</taxon>
    </lineage>
</organism>
<reference evidence="2" key="13">
    <citation type="journal article" date="2015" name="Genome Res.">
        <title>The Release 6 reference sequence of the Drosophila melanogaster genome.</title>
        <authorList>
            <person name="Hoskins R.A."/>
            <person name="Carlson J.W."/>
            <person name="Wan K.H."/>
            <person name="Park S."/>
            <person name="Mendez I."/>
            <person name="Galle S.E."/>
            <person name="Booth B.W."/>
            <person name="Pfeiffer B.D."/>
            <person name="George R.A."/>
            <person name="Svirskas R."/>
            <person name="Krzywinski M."/>
            <person name="Schein J."/>
            <person name="Accardo M.C."/>
            <person name="Damia E."/>
            <person name="Messina G."/>
            <person name="Mendez-Lago M."/>
            <person name="de Pablos B."/>
            <person name="Demakova O.V."/>
            <person name="Andreyeva E.N."/>
            <person name="Boldyreva L.V."/>
            <person name="Marra M."/>
            <person name="Carvalho A.B."/>
            <person name="Dimitri P."/>
            <person name="Villasante A."/>
            <person name="Zhimulev I.F."/>
            <person name="Rubin G.M."/>
            <person name="Karpen G.H."/>
            <person name="Celniker S.E."/>
        </authorList>
    </citation>
    <scope>NUCLEOTIDE SEQUENCE</scope>
</reference>
<dbReference type="GeneID" id="19836030"/>
<dbReference type="FlyBase" id="FBgn0267045">
    <property type="gene designation" value="CG45489"/>
</dbReference>
<reference evidence="2 4" key="6">
    <citation type="journal article" date="2005" name="PLoS Comput. Biol.">
        <title>Combined evidence annotation of transposable elements in genome sequences.</title>
        <authorList>
            <person name="Quesneville H."/>
            <person name="Bergman C.M."/>
            <person name="Andrieu O."/>
            <person name="Autard D."/>
            <person name="Nouaud D."/>
            <person name="Ashburner M."/>
            <person name="Anxolabehere D."/>
        </authorList>
    </citation>
    <scope>NUCLEOTIDE SEQUENCE [LARGE SCALE GENOMIC DNA]</scope>
    <source>
        <strain evidence="4">Berkeley</strain>
    </source>
</reference>
<reference evidence="1" key="10">
    <citation type="submission" date="2012-04" db="EMBL/GenBank/DDBJ databases">
        <authorList>
            <person name="Carlson J."/>
            <person name="Booth B."/>
            <person name="Frise E."/>
            <person name="Park S."/>
            <person name="Wan K."/>
            <person name="Yu C."/>
            <person name="Celniker S."/>
        </authorList>
    </citation>
    <scope>NUCLEOTIDE SEQUENCE</scope>
</reference>
<reference evidence="4" key="4">
    <citation type="journal article" date="2002" name="Genome Biol.">
        <title>The transposable elements of the Drosophila melanogaster euchromatin: a genomics perspective.</title>
        <authorList>
            <person name="Kaminker J.S."/>
            <person name="Bergman C.M."/>
            <person name="Kronmiller B."/>
            <person name="Carlson J."/>
            <person name="Svirskas R."/>
            <person name="Patel S."/>
            <person name="Frise E."/>
            <person name="Wheeler D.A."/>
            <person name="Lewis S.E."/>
            <person name="Rubin G.M."/>
            <person name="Ashburner M."/>
            <person name="Celniker S.E."/>
        </authorList>
    </citation>
    <scope>NUCLEOTIDE SEQUENCE [LARGE SCALE GENOMIC DNA]</scope>
    <source>
        <strain evidence="4">Berkeley</strain>
    </source>
</reference>
<dbReference type="AGR" id="FB:FBgn0267045"/>
<protein>
    <submittedName>
        <fullName evidence="1">FI15920p1</fullName>
    </submittedName>
</protein>
<dbReference type="Proteomes" id="UP000000803">
    <property type="component" value="Chromosome X"/>
</dbReference>
<sequence length="92" mass="10244">MSQKKSNISHLVIQCIDAMGGFASKEMILKAVSKATDKKFWKMGRRIDDALDTLIVDGVIRKHNDNYYLNMLEETASDSHCNSGSDSDSDSD</sequence>
<reference evidence="2 4" key="1">
    <citation type="journal article" date="2000" name="Science">
        <title>The genome sequence of Drosophila melanogaster.</title>
        <authorList>
            <person name="Adams M.D."/>
            <person name="Celniker S.E."/>
            <person name="Holt R.A."/>
            <person name="Evans C.A."/>
            <person name="Gocayne J.D."/>
            <person name="Amanatides P.G."/>
            <person name="Scherer S.E."/>
            <person name="Li P.W."/>
            <person name="Hoskins R.A."/>
            <person name="Galle R.F."/>
            <person name="George R.A."/>
            <person name="Lewis S.E."/>
            <person name="Richards S."/>
            <person name="Ashburner M."/>
            <person name="Henderson S.N."/>
            <person name="Sutton G.G."/>
            <person name="Wortman J.R."/>
            <person name="Yandell M.D."/>
            <person name="Zhang Q."/>
            <person name="Chen L.X."/>
            <person name="Brandon R.C."/>
            <person name="Rogers Y.H."/>
            <person name="Blazej R.G."/>
            <person name="Champe M."/>
            <person name="Pfeiffer B.D."/>
            <person name="Wan K.H."/>
            <person name="Doyle C."/>
            <person name="Baxter E.G."/>
            <person name="Helt G."/>
            <person name="Nelson C.R."/>
            <person name="Gabor G.L."/>
            <person name="Abril J.F."/>
            <person name="Agbayani A."/>
            <person name="An H.J."/>
            <person name="Andrews-Pfannkoch C."/>
            <person name="Baldwin D."/>
            <person name="Ballew R.M."/>
            <person name="Basu A."/>
            <person name="Baxendale J."/>
            <person name="Bayraktaroglu L."/>
            <person name="Beasley E.M."/>
            <person name="Beeson K.Y."/>
            <person name="Benos P.V."/>
            <person name="Berman B.P."/>
            <person name="Bhandari D."/>
            <person name="Bolshakov S."/>
            <person name="Borkova D."/>
            <person name="Botchan M.R."/>
            <person name="Bouck J."/>
            <person name="Brokstein P."/>
            <person name="Brottier P."/>
            <person name="Burtis K.C."/>
            <person name="Busam D.A."/>
            <person name="Butler H."/>
            <person name="Cadieu E."/>
            <person name="Center A."/>
            <person name="Chandra I."/>
            <person name="Cherry J.M."/>
            <person name="Cawley S."/>
            <person name="Dahlke C."/>
            <person name="Davenport L.B."/>
            <person name="Davies P."/>
            <person name="de Pablos B."/>
            <person name="Delcher A."/>
            <person name="Deng Z."/>
            <person name="Mays A.D."/>
            <person name="Dew I."/>
            <person name="Dietz S.M."/>
            <person name="Dodson K."/>
            <person name="Doup L.E."/>
            <person name="Downes M."/>
            <person name="Dugan-Rocha S."/>
            <person name="Dunkov B.C."/>
            <person name="Dunn P."/>
            <person name="Durbin K.J."/>
            <person name="Evangelista C.C."/>
            <person name="Ferraz C."/>
            <person name="Ferriera S."/>
            <person name="Fleischmann W."/>
            <person name="Fosler C."/>
            <person name="Gabrielian A.E."/>
            <person name="Garg N.S."/>
            <person name="Gelbart W.M."/>
            <person name="Glasser K."/>
            <person name="Glodek A."/>
            <person name="Gong F."/>
            <person name="Gorrell J.H."/>
            <person name="Gu Z."/>
            <person name="Guan P."/>
            <person name="Harris M."/>
            <person name="Harris N.L."/>
            <person name="Harvey D."/>
            <person name="Heiman T.J."/>
            <person name="Hernandez J.R."/>
            <person name="Houck J."/>
            <person name="Hostin D."/>
            <person name="Houston K.A."/>
            <person name="Howland T.J."/>
            <person name="Wei M.H."/>
            <person name="Ibegwam C."/>
            <person name="Jalali M."/>
            <person name="Kalush F."/>
            <person name="Karpen G.H."/>
            <person name="Ke Z."/>
            <person name="Kennison J.A."/>
            <person name="Ketchum K.A."/>
            <person name="Kimmel B.E."/>
            <person name="Kodira C.D."/>
            <person name="Kraft C."/>
            <person name="Kravitz S."/>
            <person name="Kulp D."/>
            <person name="Lai Z."/>
            <person name="Lasko P."/>
            <person name="Lei Y."/>
            <person name="Levitsky A.A."/>
            <person name="Li J."/>
            <person name="Li Z."/>
            <person name="Liang Y."/>
            <person name="Lin X."/>
            <person name="Liu X."/>
            <person name="Mattei B."/>
            <person name="McIntosh T.C."/>
            <person name="McLeod M.P."/>
            <person name="McPherson D."/>
            <person name="Merkulov G."/>
            <person name="Milshina N.V."/>
            <person name="Mobarry C."/>
            <person name="Morris J."/>
            <person name="Moshrefi A."/>
            <person name="Mount S.M."/>
            <person name="Moy M."/>
            <person name="Murphy B."/>
            <person name="Murphy L."/>
            <person name="Muzny D.M."/>
            <person name="Nelson D.L."/>
            <person name="Nelson D.R."/>
            <person name="Nelson K.A."/>
            <person name="Nixon K."/>
            <person name="Nusskern D.R."/>
            <person name="Pacleb J.M."/>
            <person name="Palazzolo M."/>
            <person name="Pittman G.S."/>
            <person name="Pan S."/>
            <person name="Pollard J."/>
            <person name="Puri V."/>
            <person name="Reese M.G."/>
            <person name="Reinert K."/>
            <person name="Remington K."/>
            <person name="Saunders R.D."/>
            <person name="Scheeler F."/>
            <person name="Shen H."/>
            <person name="Shue B.C."/>
            <person name="Siden-Kiamos I."/>
            <person name="Simpson M."/>
            <person name="Skupski M.P."/>
            <person name="Smith T."/>
            <person name="Spier E."/>
            <person name="Spradling A.C."/>
            <person name="Stapleton M."/>
            <person name="Strong R."/>
            <person name="Sun E."/>
            <person name="Svirskas R."/>
            <person name="Tector C."/>
            <person name="Turner R."/>
            <person name="Venter E."/>
            <person name="Wang A.H."/>
            <person name="Wang X."/>
            <person name="Wang Z.Y."/>
            <person name="Wassarman D.A."/>
            <person name="Weinstock G.M."/>
            <person name="Weissenbach J."/>
            <person name="Williams S.M."/>
            <person name="WoodageT"/>
            <person name="Worley K.C."/>
            <person name="Wu D."/>
            <person name="Yang S."/>
            <person name="Yao Q.A."/>
            <person name="Ye J."/>
            <person name="Yeh R.F."/>
            <person name="Zaveri J.S."/>
            <person name="Zhan M."/>
            <person name="Zhang G."/>
            <person name="Zhao Q."/>
            <person name="Zheng L."/>
            <person name="Zheng X.H."/>
            <person name="Zhong F.N."/>
            <person name="Zhong W."/>
            <person name="Zhou X."/>
            <person name="Zhu S."/>
            <person name="Zhu X."/>
            <person name="Smith H.O."/>
            <person name="Gibbs R.A."/>
            <person name="Myers E.W."/>
            <person name="Rubin G.M."/>
            <person name="Venter J.C."/>
        </authorList>
    </citation>
    <scope>NUCLEOTIDE SEQUENCE [LARGE SCALE GENOMIC DNA]</scope>
    <source>
        <strain evidence="4">Berkeley</strain>
    </source>
</reference>
<evidence type="ECO:0000313" key="3">
    <source>
        <dbReference type="FlyBase" id="FBgn0267045"/>
    </source>
</evidence>
<dbReference type="SMR" id="H9ZYP9"/>
<evidence type="ECO:0000313" key="2">
    <source>
        <dbReference type="EMBL" id="AHN59940.1"/>
    </source>
</evidence>
<reference evidence="2" key="11">
    <citation type="journal article" date="2015" name="G3 (Bethesda)">
        <title>Gene Model Annotations for Drosophila melanogaster: Impact of High-Throughput Data.</title>
        <authorList>
            <consortium name="FlyBase Consortium"/>
            <person name="Matthews B.B."/>
            <person name="Dos Santos G."/>
            <person name="Crosby M.A."/>
            <person name="Emmert D.B."/>
            <person name="St Pierre S.E."/>
            <person name="Gramates L.S."/>
            <person name="Zhou P."/>
            <person name="Schroeder A.J."/>
            <person name="Falls K."/>
            <person name="Strelets V."/>
            <person name="Russo S.M."/>
            <person name="Gelbart W.M."/>
            <person name="null"/>
        </authorList>
    </citation>
    <scope>NUCLEOTIDE SEQUENCE</scope>
</reference>
<dbReference type="Bgee" id="FBgn0267045">
    <property type="expression patterns" value="Expressed in imaginal disc and 4 other cell types or tissues"/>
</dbReference>
<reference evidence="4" key="3">
    <citation type="journal article" date="2002" name="Genome Biol.">
        <title>Annotation of the Drosophila melanogaster euchromatic genome: a systematic review.</title>
        <authorList>
            <person name="Misra S."/>
            <person name="Crosby M.A."/>
            <person name="Mungall C.J."/>
            <person name="Matthews B.B."/>
            <person name="Campbell K.S."/>
            <person name="Hradecky P."/>
            <person name="Huang Y."/>
            <person name="Kaminker J.S."/>
            <person name="Millburn G.H."/>
            <person name="Prochnik S.E."/>
            <person name="Smith C.D."/>
            <person name="Tupy J.L."/>
            <person name="Whitfied E.J."/>
            <person name="Bayraktaroglu L."/>
            <person name="Berman B.P."/>
            <person name="Bettencourt B.R."/>
            <person name="Celniker S.E."/>
            <person name="de Grey A.D."/>
            <person name="Drysdale R.A."/>
            <person name="Harris N.L."/>
            <person name="Richter J."/>
            <person name="Russo S."/>
            <person name="Schroeder A.J."/>
            <person name="Shu S.Q."/>
            <person name="Stapleton M."/>
            <person name="Yamada C."/>
            <person name="Ashburner M."/>
            <person name="Gelbart W.M."/>
            <person name="Rubin G.M."/>
            <person name="Lewis S.E."/>
        </authorList>
    </citation>
    <scope>GENOME REANNOTATION</scope>
    <source>
        <strain evidence="4">Berkeley</strain>
    </source>
</reference>
<evidence type="ECO:0000313" key="1">
    <source>
        <dbReference type="EMBL" id="AFH41856.1"/>
    </source>
</evidence>
<reference evidence="2" key="12">
    <citation type="journal article" date="2015" name="G3 (Bethesda)">
        <title>Gene Model Annotations for Drosophila melanogaster: The Rule-Benders.</title>
        <authorList>
            <consortium name="FlyBase Consortium"/>
            <person name="Crosby M.A."/>
            <person name="Gramates L.S."/>
            <person name="Dos Santos G."/>
            <person name="Matthews B.B."/>
            <person name="St Pierre S.E."/>
            <person name="Zhou P."/>
            <person name="Schroeder A.J."/>
            <person name="Falls K."/>
            <person name="Emmert D.B."/>
            <person name="Russo S.M."/>
            <person name="Gelbart W.M."/>
            <person name="null"/>
        </authorList>
    </citation>
    <scope>NUCLEOTIDE SEQUENCE</scope>
</reference>
<proteinExistence type="evidence at transcript level"/>
<reference evidence="2" key="14">
    <citation type="submission" date="2023-12" db="EMBL/GenBank/DDBJ databases">
        <authorList>
            <consortium name="FlyBase"/>
        </authorList>
    </citation>
    <scope>NUCLEOTIDE SEQUENCE</scope>
</reference>
<keyword evidence="4" id="KW-1185">Reference proteome</keyword>